<proteinExistence type="predicted"/>
<feature type="region of interest" description="Disordered" evidence="1">
    <location>
        <begin position="62"/>
        <end position="115"/>
    </location>
</feature>
<organism evidence="2 3">
    <name type="scientific">Portunus trituberculatus</name>
    <name type="common">Swimming crab</name>
    <name type="synonym">Neptunus trituberculatus</name>
    <dbReference type="NCBI Taxonomy" id="210409"/>
    <lineage>
        <taxon>Eukaryota</taxon>
        <taxon>Metazoa</taxon>
        <taxon>Ecdysozoa</taxon>
        <taxon>Arthropoda</taxon>
        <taxon>Crustacea</taxon>
        <taxon>Multicrustacea</taxon>
        <taxon>Malacostraca</taxon>
        <taxon>Eumalacostraca</taxon>
        <taxon>Eucarida</taxon>
        <taxon>Decapoda</taxon>
        <taxon>Pleocyemata</taxon>
        <taxon>Brachyura</taxon>
        <taxon>Eubrachyura</taxon>
        <taxon>Portunoidea</taxon>
        <taxon>Portunidae</taxon>
        <taxon>Portuninae</taxon>
        <taxon>Portunus</taxon>
    </lineage>
</organism>
<keyword evidence="3" id="KW-1185">Reference proteome</keyword>
<name>A0A5B7JV74_PORTR</name>
<sequence>MPNCWKTDPDHKVVQGGRVVAVVVVVWRKLLTATTTTSNTKKSRIPHQHLQHTASAAHTFMALTGNMQPTPSRKEPQELRQRKCRENEREKEKERRTMKQRKRSRRRSKEERGKILEGCDLDEARVPRLKAREGKVSEAVVAAAI</sequence>
<protein>
    <submittedName>
        <fullName evidence="2">Uncharacterized protein</fullName>
    </submittedName>
</protein>
<reference evidence="2 3" key="1">
    <citation type="submission" date="2019-05" db="EMBL/GenBank/DDBJ databases">
        <title>Another draft genome of Portunus trituberculatus and its Hox gene families provides insights of decapod evolution.</title>
        <authorList>
            <person name="Jeong J.-H."/>
            <person name="Song I."/>
            <person name="Kim S."/>
            <person name="Choi T."/>
            <person name="Kim D."/>
            <person name="Ryu S."/>
            <person name="Kim W."/>
        </authorList>
    </citation>
    <scope>NUCLEOTIDE SEQUENCE [LARGE SCALE GENOMIC DNA]</scope>
    <source>
        <tissue evidence="2">Muscle</tissue>
    </source>
</reference>
<gene>
    <name evidence="2" type="ORF">E2C01_091502</name>
</gene>
<comment type="caution">
    <text evidence="2">The sequence shown here is derived from an EMBL/GenBank/DDBJ whole genome shotgun (WGS) entry which is preliminary data.</text>
</comment>
<evidence type="ECO:0000313" key="3">
    <source>
        <dbReference type="Proteomes" id="UP000324222"/>
    </source>
</evidence>
<feature type="compositionally biased region" description="Basic and acidic residues" evidence="1">
    <location>
        <begin position="72"/>
        <end position="97"/>
    </location>
</feature>
<evidence type="ECO:0000313" key="2">
    <source>
        <dbReference type="EMBL" id="MPC96254.1"/>
    </source>
</evidence>
<dbReference type="EMBL" id="VSRR010105206">
    <property type="protein sequence ID" value="MPC96254.1"/>
    <property type="molecule type" value="Genomic_DNA"/>
</dbReference>
<dbReference type="AlphaFoldDB" id="A0A5B7JV74"/>
<accession>A0A5B7JV74</accession>
<dbReference type="Proteomes" id="UP000324222">
    <property type="component" value="Unassembled WGS sequence"/>
</dbReference>
<feature type="compositionally biased region" description="Basic residues" evidence="1">
    <location>
        <begin position="98"/>
        <end position="107"/>
    </location>
</feature>
<evidence type="ECO:0000256" key="1">
    <source>
        <dbReference type="SAM" id="MobiDB-lite"/>
    </source>
</evidence>